<comment type="caution">
    <text evidence="1">The sequence shown here is derived from an EMBL/GenBank/DDBJ whole genome shotgun (WGS) entry which is preliminary data.</text>
</comment>
<evidence type="ECO:0000313" key="1">
    <source>
        <dbReference type="EMBL" id="GAA1504058.1"/>
    </source>
</evidence>
<dbReference type="Proteomes" id="UP001501285">
    <property type="component" value="Unassembled WGS sequence"/>
</dbReference>
<name>A0ABN1ZTJ1_9MICO</name>
<accession>A0ABN1ZTJ1</accession>
<dbReference type="EMBL" id="BAAANB010000169">
    <property type="protein sequence ID" value="GAA1504058.1"/>
    <property type="molecule type" value="Genomic_DNA"/>
</dbReference>
<protein>
    <submittedName>
        <fullName evidence="1">Uncharacterized protein</fullName>
    </submittedName>
</protein>
<evidence type="ECO:0000313" key="2">
    <source>
        <dbReference type="Proteomes" id="UP001501285"/>
    </source>
</evidence>
<gene>
    <name evidence="1" type="ORF">GCM10009740_39470</name>
</gene>
<organism evidence="1 2">
    <name type="scientific">Terrabacter terrae</name>
    <dbReference type="NCBI Taxonomy" id="318434"/>
    <lineage>
        <taxon>Bacteria</taxon>
        <taxon>Bacillati</taxon>
        <taxon>Actinomycetota</taxon>
        <taxon>Actinomycetes</taxon>
        <taxon>Micrococcales</taxon>
        <taxon>Intrasporangiaceae</taxon>
        <taxon>Terrabacter</taxon>
    </lineage>
</organism>
<reference evidence="1 2" key="1">
    <citation type="journal article" date="2019" name="Int. J. Syst. Evol. Microbiol.">
        <title>The Global Catalogue of Microorganisms (GCM) 10K type strain sequencing project: providing services to taxonomists for standard genome sequencing and annotation.</title>
        <authorList>
            <consortium name="The Broad Institute Genomics Platform"/>
            <consortium name="The Broad Institute Genome Sequencing Center for Infectious Disease"/>
            <person name="Wu L."/>
            <person name="Ma J."/>
        </authorList>
    </citation>
    <scope>NUCLEOTIDE SEQUENCE [LARGE SCALE GENOMIC DNA]</scope>
    <source>
        <strain evidence="1 2">JCM 14283</strain>
    </source>
</reference>
<proteinExistence type="predicted"/>
<keyword evidence="2" id="KW-1185">Reference proteome</keyword>
<sequence length="72" mass="8411">MSDCNFRTNAYKNWRQLHVVHSREWESEPGHVRPQTFTFAATDTQTGRTGSVTLQTHEAIALRDWLSEHLKE</sequence>
<dbReference type="RefSeq" id="WP_343994932.1">
    <property type="nucleotide sequence ID" value="NZ_BAAANB010000169.1"/>
</dbReference>